<organism evidence="1">
    <name type="scientific">Rhizophora mucronata</name>
    <name type="common">Asiatic mangrove</name>
    <dbReference type="NCBI Taxonomy" id="61149"/>
    <lineage>
        <taxon>Eukaryota</taxon>
        <taxon>Viridiplantae</taxon>
        <taxon>Streptophyta</taxon>
        <taxon>Embryophyta</taxon>
        <taxon>Tracheophyta</taxon>
        <taxon>Spermatophyta</taxon>
        <taxon>Magnoliopsida</taxon>
        <taxon>eudicotyledons</taxon>
        <taxon>Gunneridae</taxon>
        <taxon>Pentapetalae</taxon>
        <taxon>rosids</taxon>
        <taxon>fabids</taxon>
        <taxon>Malpighiales</taxon>
        <taxon>Rhizophoraceae</taxon>
        <taxon>Rhizophora</taxon>
    </lineage>
</organism>
<name>A0A2P2MDA2_RHIMU</name>
<protein>
    <submittedName>
        <fullName evidence="1">Uncharacterized protein</fullName>
    </submittedName>
</protein>
<dbReference type="AlphaFoldDB" id="A0A2P2MDA2"/>
<dbReference type="EMBL" id="GGEC01047673">
    <property type="protein sequence ID" value="MBX28157.1"/>
    <property type="molecule type" value="Transcribed_RNA"/>
</dbReference>
<proteinExistence type="predicted"/>
<accession>A0A2P2MDA2</accession>
<evidence type="ECO:0000313" key="1">
    <source>
        <dbReference type="EMBL" id="MBX28157.1"/>
    </source>
</evidence>
<sequence length="19" mass="2166">MAPPQVGITSLKFLLLWHN</sequence>
<reference evidence="1" key="1">
    <citation type="submission" date="2018-02" db="EMBL/GenBank/DDBJ databases">
        <title>Rhizophora mucronata_Transcriptome.</title>
        <authorList>
            <person name="Meera S.P."/>
            <person name="Sreeshan A."/>
            <person name="Augustine A."/>
        </authorList>
    </citation>
    <scope>NUCLEOTIDE SEQUENCE</scope>
    <source>
        <tissue evidence="1">Leaf</tissue>
    </source>
</reference>